<accession>A0A6J2XSE5</accession>
<feature type="transmembrane region" description="Helical" evidence="6">
    <location>
        <begin position="83"/>
        <end position="106"/>
    </location>
</feature>
<comment type="similarity">
    <text evidence="2 6">Belongs to the tetraspanin (TM4SF) family.</text>
</comment>
<keyword evidence="7" id="KW-1185">Reference proteome</keyword>
<feature type="transmembrane region" description="Helical" evidence="6">
    <location>
        <begin position="52"/>
        <end position="76"/>
    </location>
</feature>
<keyword evidence="4 6" id="KW-1133">Transmembrane helix</keyword>
<dbReference type="InterPro" id="IPR018503">
    <property type="entry name" value="Tetraspanin_CS"/>
</dbReference>
<dbReference type="RefSeq" id="XP_030753755.1">
    <property type="nucleotide sequence ID" value="XM_030897895.1"/>
</dbReference>
<evidence type="ECO:0000313" key="7">
    <source>
        <dbReference type="Proteomes" id="UP000504635"/>
    </source>
</evidence>
<keyword evidence="3 6" id="KW-0812">Transmembrane</keyword>
<dbReference type="OrthoDB" id="10033535at2759"/>
<dbReference type="PRINTS" id="PR00259">
    <property type="entry name" value="TMFOUR"/>
</dbReference>
<keyword evidence="5 6" id="KW-0472">Membrane</keyword>
<evidence type="ECO:0000256" key="5">
    <source>
        <dbReference type="ARBA" id="ARBA00023136"/>
    </source>
</evidence>
<dbReference type="GeneID" id="115880617"/>
<dbReference type="Gene3D" id="1.10.1450.10">
    <property type="entry name" value="Tetraspanin"/>
    <property type="match status" value="1"/>
</dbReference>
<dbReference type="PANTHER" id="PTHR19282:SF482">
    <property type="entry name" value="FI23944P1-RELATED"/>
    <property type="match status" value="1"/>
</dbReference>
<dbReference type="AlphaFoldDB" id="A0A6J2XSE5"/>
<evidence type="ECO:0000313" key="8">
    <source>
        <dbReference type="RefSeq" id="XP_030753755.1"/>
    </source>
</evidence>
<comment type="subcellular location">
    <subcellularLocation>
        <location evidence="1 6">Membrane</location>
        <topology evidence="1 6">Multi-pass membrane protein</topology>
    </subcellularLocation>
</comment>
<dbReference type="PIRSF" id="PIRSF002419">
    <property type="entry name" value="Tetraspanin"/>
    <property type="match status" value="1"/>
</dbReference>
<reference evidence="8" key="1">
    <citation type="submission" date="2025-08" db="UniProtKB">
        <authorList>
            <consortium name="RefSeq"/>
        </authorList>
    </citation>
    <scope>IDENTIFICATION</scope>
    <source>
        <tissue evidence="8">Gonads</tissue>
    </source>
</reference>
<dbReference type="InterPro" id="IPR000301">
    <property type="entry name" value="Tetraspanin_animals"/>
</dbReference>
<evidence type="ECO:0000256" key="4">
    <source>
        <dbReference type="ARBA" id="ARBA00022989"/>
    </source>
</evidence>
<dbReference type="GO" id="GO:0005886">
    <property type="term" value="C:plasma membrane"/>
    <property type="evidence" value="ECO:0007669"/>
    <property type="project" value="TreeGrafter"/>
</dbReference>
<evidence type="ECO:0000256" key="6">
    <source>
        <dbReference type="RuleBase" id="RU361218"/>
    </source>
</evidence>
<organism evidence="7 8">
    <name type="scientific">Sitophilus oryzae</name>
    <name type="common">Rice weevil</name>
    <name type="synonym">Curculio oryzae</name>
    <dbReference type="NCBI Taxonomy" id="7048"/>
    <lineage>
        <taxon>Eukaryota</taxon>
        <taxon>Metazoa</taxon>
        <taxon>Ecdysozoa</taxon>
        <taxon>Arthropoda</taxon>
        <taxon>Hexapoda</taxon>
        <taxon>Insecta</taxon>
        <taxon>Pterygota</taxon>
        <taxon>Neoptera</taxon>
        <taxon>Endopterygota</taxon>
        <taxon>Coleoptera</taxon>
        <taxon>Polyphaga</taxon>
        <taxon>Cucujiformia</taxon>
        <taxon>Curculionidae</taxon>
        <taxon>Dryophthorinae</taxon>
        <taxon>Sitophilus</taxon>
    </lineage>
</organism>
<sequence length="236" mass="26013">MVSGGMTCVKYLLFCFNLLFAISGLAILVVGVIAHVHIYAQYSNFVYPSYQLAPVILIAVGVIIFLISFFGCCGAVKENHCMIITFSILLGVIFAAEIAAGVIGYINRHEVQVMLDTKLNSTMYKYYTSTDIKKTWDVAQHELECCGMNGPDDWQKVNHNNSLPHTCCPNVHNHGVCEKTTVGVYKSSCIQKLKEMFMNYASGIGAVGLGVAGFQLFGIIFACALARHIRKEYETV</sequence>
<dbReference type="CDD" id="cd03127">
    <property type="entry name" value="tetraspanin_LEL"/>
    <property type="match status" value="1"/>
</dbReference>
<evidence type="ECO:0000256" key="3">
    <source>
        <dbReference type="ARBA" id="ARBA00022692"/>
    </source>
</evidence>
<dbReference type="SUPFAM" id="SSF48652">
    <property type="entry name" value="Tetraspanin"/>
    <property type="match status" value="1"/>
</dbReference>
<proteinExistence type="inferred from homology"/>
<feature type="transmembrane region" description="Helical" evidence="6">
    <location>
        <begin position="200"/>
        <end position="226"/>
    </location>
</feature>
<dbReference type="Pfam" id="PF00335">
    <property type="entry name" value="Tetraspanin"/>
    <property type="match status" value="1"/>
</dbReference>
<dbReference type="FunCoup" id="A0A6J2XSE5">
    <property type="interactions" value="178"/>
</dbReference>
<evidence type="ECO:0000256" key="1">
    <source>
        <dbReference type="ARBA" id="ARBA00004141"/>
    </source>
</evidence>
<feature type="transmembrane region" description="Helical" evidence="6">
    <location>
        <begin position="12"/>
        <end position="40"/>
    </location>
</feature>
<dbReference type="InterPro" id="IPR008952">
    <property type="entry name" value="Tetraspanin_EC2_sf"/>
</dbReference>
<dbReference type="InterPro" id="IPR018499">
    <property type="entry name" value="Tetraspanin/Peripherin"/>
</dbReference>
<gene>
    <name evidence="8" type="primary">LOC115880617</name>
</gene>
<evidence type="ECO:0000256" key="2">
    <source>
        <dbReference type="ARBA" id="ARBA00006840"/>
    </source>
</evidence>
<dbReference type="KEGG" id="soy:115880617"/>
<protein>
    <recommendedName>
        <fullName evidence="6">Tetraspanin</fullName>
    </recommendedName>
</protein>
<name>A0A6J2XSE5_SITOR</name>
<dbReference type="InParanoid" id="A0A6J2XSE5"/>
<dbReference type="Proteomes" id="UP000504635">
    <property type="component" value="Unplaced"/>
</dbReference>
<dbReference type="PANTHER" id="PTHR19282">
    <property type="entry name" value="TETRASPANIN"/>
    <property type="match status" value="1"/>
</dbReference>
<dbReference type="PROSITE" id="PS00421">
    <property type="entry name" value="TM4_1"/>
    <property type="match status" value="1"/>
</dbReference>